<dbReference type="Proteomes" id="UP001056500">
    <property type="component" value="Chromosome"/>
</dbReference>
<evidence type="ECO:0000313" key="4">
    <source>
        <dbReference type="Proteomes" id="UP001056500"/>
    </source>
</evidence>
<evidence type="ECO:0000256" key="1">
    <source>
        <dbReference type="SAM" id="MobiDB-lite"/>
    </source>
</evidence>
<dbReference type="EMBL" id="CP098755">
    <property type="protein sequence ID" value="USG67954.1"/>
    <property type="molecule type" value="Genomic_DNA"/>
</dbReference>
<reference evidence="3" key="1">
    <citation type="submission" date="2022-06" db="EMBL/GenBank/DDBJ databases">
        <title>Genome sequencing of Brevibacillus sp. BB3-R1.</title>
        <authorList>
            <person name="Heo J."/>
            <person name="Lee D."/>
            <person name="Won M."/>
            <person name="Han B.-H."/>
            <person name="Hong S.-B."/>
            <person name="Kwon S.-W."/>
        </authorList>
    </citation>
    <scope>NUCLEOTIDE SEQUENCE</scope>
    <source>
        <strain evidence="3">BB3-R1</strain>
    </source>
</reference>
<feature type="compositionally biased region" description="Basic and acidic residues" evidence="1">
    <location>
        <begin position="84"/>
        <end position="97"/>
    </location>
</feature>
<keyword evidence="4" id="KW-1185">Reference proteome</keyword>
<feature type="region of interest" description="Disordered" evidence="1">
    <location>
        <begin position="84"/>
        <end position="114"/>
    </location>
</feature>
<dbReference type="Pfam" id="PF19610">
    <property type="entry name" value="DUF6115"/>
    <property type="match status" value="1"/>
</dbReference>
<keyword evidence="2" id="KW-0472">Membrane</keyword>
<gene>
    <name evidence="3" type="ORF">NDK47_12025</name>
</gene>
<dbReference type="InterPro" id="IPR046118">
    <property type="entry name" value="DUF6115"/>
</dbReference>
<keyword evidence="2" id="KW-1133">Transmembrane helix</keyword>
<sequence length="168" mass="18862">MNGVYYSLIGVGVVSILLALLFSLARSRKEEHTAPQLGMDEIEKTLQRFVGQIKQEKKAEQEEARRVHAQLRMELSETQARLDEAEKELRALREGSQAEKASAQPPVQEDATGDVLAMRERYRRVFELQHDGLGPDDIAKRIGAGRGEIDLILSLAIPRERGDANEKD</sequence>
<protein>
    <submittedName>
        <fullName evidence="3">RNA polymerase subunit sigma-70</fullName>
    </submittedName>
</protein>
<dbReference type="RefSeq" id="WP_251875102.1">
    <property type="nucleotide sequence ID" value="NZ_CP098755.1"/>
</dbReference>
<keyword evidence="2" id="KW-0812">Transmembrane</keyword>
<name>A0ABY4WR99_9BACL</name>
<accession>A0ABY4WR99</accession>
<proteinExistence type="predicted"/>
<evidence type="ECO:0000313" key="3">
    <source>
        <dbReference type="EMBL" id="USG67954.1"/>
    </source>
</evidence>
<organism evidence="3 4">
    <name type="scientific">Brevibacillus ruminantium</name>
    <dbReference type="NCBI Taxonomy" id="2950604"/>
    <lineage>
        <taxon>Bacteria</taxon>
        <taxon>Bacillati</taxon>
        <taxon>Bacillota</taxon>
        <taxon>Bacilli</taxon>
        <taxon>Bacillales</taxon>
        <taxon>Paenibacillaceae</taxon>
        <taxon>Brevibacillus</taxon>
    </lineage>
</organism>
<evidence type="ECO:0000256" key="2">
    <source>
        <dbReference type="SAM" id="Phobius"/>
    </source>
</evidence>
<feature type="transmembrane region" description="Helical" evidence="2">
    <location>
        <begin position="6"/>
        <end position="25"/>
    </location>
</feature>